<evidence type="ECO:0000313" key="2">
    <source>
        <dbReference type="Proteomes" id="UP000008795"/>
    </source>
</evidence>
<dbReference type="KEGG" id="bxy:BXY_02910"/>
<evidence type="ECO:0000313" key="1">
    <source>
        <dbReference type="EMBL" id="CBK65570.1"/>
    </source>
</evidence>
<name>D6D5S2_9BACE</name>
<sequence>MDMLRKFIFLGLLVAAGSPVVGQNYNADRVDRPNTKK</sequence>
<dbReference type="PATRIC" id="fig|657309.4.peg.2510"/>
<dbReference type="HOGENOM" id="CLU_3340605_0_0_10"/>
<reference evidence="1 2" key="1">
    <citation type="submission" date="2010-03" db="EMBL/GenBank/DDBJ databases">
        <title>The genome sequence of Bacteriodes xylanisolvens XB1A.</title>
        <authorList>
            <consortium name="metaHIT consortium -- http://www.metahit.eu/"/>
            <person name="Pajon A."/>
            <person name="Turner K."/>
            <person name="Parkhill J."/>
            <person name="Bernalier A."/>
        </authorList>
    </citation>
    <scope>NUCLEOTIDE SEQUENCE [LARGE SCALE GENOMIC DNA]</scope>
    <source>
        <strain evidence="1 2">XB1A</strain>
    </source>
</reference>
<dbReference type="EMBL" id="FP929033">
    <property type="protein sequence ID" value="CBK65570.1"/>
    <property type="molecule type" value="Genomic_DNA"/>
</dbReference>
<reference evidence="1 2" key="2">
    <citation type="submission" date="2010-03" db="EMBL/GenBank/DDBJ databases">
        <authorList>
            <person name="Pajon A."/>
        </authorList>
    </citation>
    <scope>NUCLEOTIDE SEQUENCE [LARGE SCALE GENOMIC DNA]</scope>
    <source>
        <strain evidence="1 2">XB1A</strain>
    </source>
</reference>
<dbReference type="Proteomes" id="UP000008795">
    <property type="component" value="Chromosome"/>
</dbReference>
<dbReference type="AlphaFoldDB" id="D6D5S2"/>
<accession>D6D5S2</accession>
<protein>
    <submittedName>
        <fullName evidence="1">Uncharacterized protein</fullName>
    </submittedName>
</protein>
<organism evidence="1 2">
    <name type="scientific">Bacteroides xylanisolvens XB1A</name>
    <dbReference type="NCBI Taxonomy" id="657309"/>
    <lineage>
        <taxon>Bacteria</taxon>
        <taxon>Pseudomonadati</taxon>
        <taxon>Bacteroidota</taxon>
        <taxon>Bacteroidia</taxon>
        <taxon>Bacteroidales</taxon>
        <taxon>Bacteroidaceae</taxon>
        <taxon>Bacteroides</taxon>
    </lineage>
</organism>
<proteinExistence type="predicted"/>
<gene>
    <name evidence="1" type="ORF">BXY_02910</name>
</gene>